<evidence type="ECO:0000313" key="7">
    <source>
        <dbReference type="EMBL" id="MBB5032366.1"/>
    </source>
</evidence>
<dbReference type="RefSeq" id="WP_184339294.1">
    <property type="nucleotide sequence ID" value="NZ_JACHIG010000003.1"/>
</dbReference>
<evidence type="ECO:0000256" key="5">
    <source>
        <dbReference type="SAM" id="MobiDB-lite"/>
    </source>
</evidence>
<feature type="compositionally biased region" description="Acidic residues" evidence="5">
    <location>
        <begin position="595"/>
        <end position="605"/>
    </location>
</feature>
<keyword evidence="4" id="KW-0106">Calcium</keyword>
<comment type="caution">
    <text evidence="7">The sequence shown here is derived from an EMBL/GenBank/DDBJ whole genome shotgun (WGS) entry which is preliminary data.</text>
</comment>
<feature type="compositionally biased region" description="Basic and acidic residues" evidence="5">
    <location>
        <begin position="891"/>
        <end position="905"/>
    </location>
</feature>
<dbReference type="InterPro" id="IPR014917">
    <property type="entry name" value="DUF1800"/>
</dbReference>
<gene>
    <name evidence="7" type="ORF">HNQ65_001943</name>
</gene>
<feature type="region of interest" description="Disordered" evidence="5">
    <location>
        <begin position="986"/>
        <end position="1012"/>
    </location>
</feature>
<protein>
    <submittedName>
        <fullName evidence="7">Uncharacterized protein (DUF1800 family)</fullName>
    </submittedName>
</protein>
<dbReference type="Proteomes" id="UP000590740">
    <property type="component" value="Unassembled WGS sequence"/>
</dbReference>
<organism evidence="7 8">
    <name type="scientific">Prosthecobacter vanneervenii</name>
    <dbReference type="NCBI Taxonomy" id="48466"/>
    <lineage>
        <taxon>Bacteria</taxon>
        <taxon>Pseudomonadati</taxon>
        <taxon>Verrucomicrobiota</taxon>
        <taxon>Verrucomicrobiia</taxon>
        <taxon>Verrucomicrobiales</taxon>
        <taxon>Verrucomicrobiaceae</taxon>
        <taxon>Prosthecobacter</taxon>
    </lineage>
</organism>
<feature type="signal peptide" evidence="6">
    <location>
        <begin position="1"/>
        <end position="29"/>
    </location>
</feature>
<comment type="subcellular location">
    <subcellularLocation>
        <location evidence="1">Secreted</location>
    </subcellularLocation>
</comment>
<evidence type="ECO:0000256" key="6">
    <source>
        <dbReference type="SAM" id="SignalP"/>
    </source>
</evidence>
<reference evidence="7 8" key="1">
    <citation type="submission" date="2020-08" db="EMBL/GenBank/DDBJ databases">
        <title>Genomic Encyclopedia of Type Strains, Phase IV (KMG-IV): sequencing the most valuable type-strain genomes for metagenomic binning, comparative biology and taxonomic classification.</title>
        <authorList>
            <person name="Goeker M."/>
        </authorList>
    </citation>
    <scope>NUCLEOTIDE SEQUENCE [LARGE SCALE GENOMIC DNA]</scope>
    <source>
        <strain evidence="7 8">DSM 12252</strain>
    </source>
</reference>
<accession>A0A7W7YA03</accession>
<feature type="chain" id="PRO_5031284334" evidence="6">
    <location>
        <begin position="30"/>
        <end position="1688"/>
    </location>
</feature>
<keyword evidence="8" id="KW-1185">Reference proteome</keyword>
<dbReference type="PANTHER" id="PTHR37467">
    <property type="entry name" value="EXPORTED CALCIUM-BINDING GLYCOPROTEIN-RELATED"/>
    <property type="match status" value="1"/>
</dbReference>
<evidence type="ECO:0000256" key="1">
    <source>
        <dbReference type="ARBA" id="ARBA00004613"/>
    </source>
</evidence>
<dbReference type="Gene3D" id="4.10.1080.10">
    <property type="entry name" value="TSP type-3 repeat"/>
    <property type="match status" value="2"/>
</dbReference>
<dbReference type="PANTHER" id="PTHR37467:SF1">
    <property type="entry name" value="EXPORTED CALCIUM-BINDING GLYCOPROTEIN"/>
    <property type="match status" value="1"/>
</dbReference>
<feature type="region of interest" description="Disordered" evidence="5">
    <location>
        <begin position="885"/>
        <end position="910"/>
    </location>
</feature>
<evidence type="ECO:0000256" key="2">
    <source>
        <dbReference type="ARBA" id="ARBA00022525"/>
    </source>
</evidence>
<keyword evidence="2" id="KW-0964">Secreted</keyword>
<dbReference type="SUPFAM" id="SSF103647">
    <property type="entry name" value="TSP type-3 repeat"/>
    <property type="match status" value="1"/>
</dbReference>
<dbReference type="InterPro" id="IPR053180">
    <property type="entry name" value="Ca-binding_acidic-repeat"/>
</dbReference>
<dbReference type="InterPro" id="IPR028974">
    <property type="entry name" value="TSP_type-3_rpt"/>
</dbReference>
<dbReference type="EMBL" id="JACHIG010000003">
    <property type="protein sequence ID" value="MBB5032366.1"/>
    <property type="molecule type" value="Genomic_DNA"/>
</dbReference>
<evidence type="ECO:0000256" key="4">
    <source>
        <dbReference type="ARBA" id="ARBA00022837"/>
    </source>
</evidence>
<proteinExistence type="predicted"/>
<dbReference type="Pfam" id="PF08811">
    <property type="entry name" value="DUF1800"/>
    <property type="match status" value="1"/>
</dbReference>
<feature type="compositionally biased region" description="Low complexity" evidence="5">
    <location>
        <begin position="566"/>
        <end position="579"/>
    </location>
</feature>
<name>A0A7W7YA03_9BACT</name>
<feature type="region of interest" description="Disordered" evidence="5">
    <location>
        <begin position="562"/>
        <end position="628"/>
    </location>
</feature>
<evidence type="ECO:0000256" key="3">
    <source>
        <dbReference type="ARBA" id="ARBA00022729"/>
    </source>
</evidence>
<dbReference type="Pfam" id="PF18884">
    <property type="entry name" value="TSP3_bac"/>
    <property type="match status" value="8"/>
</dbReference>
<sequence length="1688" mass="183081">MPALAFGRLFHTPLAALGLGLLLASPAHAGFSTFWTLGVQDGSANEFATESYNSNAAPGSATVKDDDYYFAGTYPTPIGLVSASENPATNFERAITSSDPNDRFHFTLSAAQAASTARYRLTFHVVWGGWWIPAQGVGGKGYGTHEVTVKMNGVVVGTKTFTHDDGLVLSFNASQVSAVAGANVLEISRTGGSSDAWIAFDDLGFEINPTAMVDTDMDGMPQYWEEEQSLSDSDATDAAKDQDHDGLTALQEYPLGTDPNNADTDADGLTDGEESVTYHTNALLADTDGDAVSDGDEGKLYHTNPLLTDTDADGAPDAWELRTGYDASSASSKPPAFPYAIGFHWAIDQTPDNVIKPLEVTGYAPQMKWNETRLMFPWGGVNGDVTDVASPALGALTDSSGASTGVNISWTATGMWYTGNDGSSSQRLFNTFVNVGDDTPVSVTLSNISFPHYDVILYVGAYTDGSHGYARLNDNAGTDLHFLAGSTRPQAEFAEPALSSESRPWRGNVLRFRNLSASSFNVKLYRYGTDSVGLHAIQIVHSTADTDADSMPDWWEYRSKLRPDSAADASQDPDSDTATNLQEYTAGTDPRNADTDGDGLTDGEEINTYHSNPLLPDTDGDGLTDGVEVKQSHTNPLLADSDGDGRSDAVEVQTGSDPLVADSVTSQMPVITTSPRTFDWTLDNVQVVWDHSLGQTAVGSWEDSLFTMAVTNSVSTGSDSLRVGLRCTGNRVARYLYSGSAGAFSFSNNPTWDIWDTDWNWYVQDLRAALGFSGYGRVDISQRLRFRVSGTNPGNDPNAWTLTFEIRNQDTSQVVNSVTFTNCTLAPSAHNGTATWQNNSDPGVPNRLSIDTRPGVQLFFRSTPLADTADFAAYKDVGKDGIPDAWQDAHGLNKNDSADAGRDPDQDGQTNLQEYLIGTDPHNADTDGDTAPDGVEVAAGSDPLNPLSKPPYYTGLPSGINGTDLNGNGIPDAYEQWAGSYALRSTKDSDKDGYTDAQEAAAGTNPLDPASRPWLGFLQSGSDFTLRWGLAASKQHQVWQSTDLQNWTPASGTPSTMATEMRQTFTNALGSSTRKFYRVALNDVDTDGDGVSDWLEKNVLHSDPNSASSLHAPVTITTTVNGNPVITTISGDYYAYLERYQGGAASGGFASSDSGGTTGSGISRANAAFFLTQSTFGPIPEDIERVQSMGYAAWITEQMGKAPTLHSTYIKKIFDDVQGPHTDKLYNTNDSRLLFGNNMMSAFARAAVQGDDQLRQRVAYALSQILVASRHDANLTDKPLGMASFYDIFVKNAFGNYYDVLWNVTLHPCMGRYLSHVGNQKAKPEINQYPDENYAREVMQLFSIGLWELNSDGSRKVDTNGQNIPTYTNTDITQTARVMTGLWFGGREWGNGGWTDPDYSTPMTMHAEYHDFAPKTLVRGLVVPQRPVTNEDAMRDVAEAIRNLFNHPNCPPFISKQLIQFLVTDNPSPAYVQRISAVFANNGSGVRGDLAAVVRAILLDDEARDPRYQENVTSHGKLKEPVVRTMALARAFGIRKVPNFVWWDWGDFYDSSRQEPTNSPSVFNFYRPEYRAAGLLTQNNLAGPVFQITDSYSSIAMPNKLWDIIDNGFHVWGVYHFPLDYTWAAALSGTPELLVDELNTLFCGGRMGTATRSIILNAINQIPAEQATARAKVAVYLTVVSPEGAVLK</sequence>
<dbReference type="InterPro" id="IPR059100">
    <property type="entry name" value="TSP3_bac"/>
</dbReference>
<keyword evidence="3 6" id="KW-0732">Signal</keyword>
<dbReference type="GO" id="GO:0005509">
    <property type="term" value="F:calcium ion binding"/>
    <property type="evidence" value="ECO:0007669"/>
    <property type="project" value="InterPro"/>
</dbReference>
<evidence type="ECO:0000313" key="8">
    <source>
        <dbReference type="Proteomes" id="UP000590740"/>
    </source>
</evidence>